<evidence type="ECO:0000256" key="2">
    <source>
        <dbReference type="ARBA" id="ARBA00022723"/>
    </source>
</evidence>
<dbReference type="SUPFAM" id="SSF47353">
    <property type="entry name" value="Retrovirus capsid dimerization domain-like"/>
    <property type="match status" value="1"/>
</dbReference>
<keyword evidence="1" id="KW-0449">Lipoprotein</keyword>
<dbReference type="Pfam" id="PF00607">
    <property type="entry name" value="Gag_p24"/>
    <property type="match status" value="1"/>
</dbReference>
<dbReference type="VEuPathDB" id="HostDB:ENSMMUG00000061578"/>
<evidence type="ECO:0000259" key="7">
    <source>
        <dbReference type="PROSITE" id="PS50158"/>
    </source>
</evidence>
<dbReference type="Pfam" id="PF19317">
    <property type="entry name" value="Gag_p24_C"/>
    <property type="match status" value="1"/>
</dbReference>
<reference evidence="8" key="3">
    <citation type="submission" date="2025-08" db="UniProtKB">
        <authorList>
            <consortium name="Ensembl"/>
        </authorList>
    </citation>
    <scope>IDENTIFICATION</scope>
    <source>
        <strain evidence="8">17573</strain>
    </source>
</reference>
<keyword evidence="4" id="KW-0862">Zinc</keyword>
<dbReference type="AlphaFoldDB" id="A0A5F8A9H4"/>
<dbReference type="GO" id="GO:0003676">
    <property type="term" value="F:nucleic acid binding"/>
    <property type="evidence" value="ECO:0007669"/>
    <property type="project" value="InterPro"/>
</dbReference>
<organism evidence="8 9">
    <name type="scientific">Macaca mulatta</name>
    <name type="common">Rhesus macaque</name>
    <dbReference type="NCBI Taxonomy" id="9544"/>
    <lineage>
        <taxon>Eukaryota</taxon>
        <taxon>Metazoa</taxon>
        <taxon>Chordata</taxon>
        <taxon>Craniata</taxon>
        <taxon>Vertebrata</taxon>
        <taxon>Euteleostomi</taxon>
        <taxon>Mammalia</taxon>
        <taxon>Eutheria</taxon>
        <taxon>Euarchontoglires</taxon>
        <taxon>Primates</taxon>
        <taxon>Haplorrhini</taxon>
        <taxon>Catarrhini</taxon>
        <taxon>Cercopithecidae</taxon>
        <taxon>Cercopithecinae</taxon>
        <taxon>Macaca</taxon>
    </lineage>
</organism>
<evidence type="ECO:0000256" key="5">
    <source>
        <dbReference type="PROSITE-ProRule" id="PRU00047"/>
    </source>
</evidence>
<name>A0A5F8A9H4_MACMU</name>
<dbReference type="PROSITE" id="PS50158">
    <property type="entry name" value="ZF_CCHC"/>
    <property type="match status" value="1"/>
</dbReference>
<evidence type="ECO:0000256" key="6">
    <source>
        <dbReference type="SAM" id="MobiDB-lite"/>
    </source>
</evidence>
<evidence type="ECO:0000313" key="9">
    <source>
        <dbReference type="Proteomes" id="UP000006718"/>
    </source>
</evidence>
<sequence length="448" mass="50039">MQNVDYNQLQEVIYPESSKLREGGPELFGPSESKPRWPSTPPPAVQMPVTLKSQMQFRQVQTPREYQVEKDRVSIPAMPVRTQYPQYQSVENKTQPLVGYQYWPPAEFQYRPPPEVQYRSQAVCPVPNSKALYQQPTATAFDPTAPPSGQGSTLHETINTAGKQGDLEAWQYLVTLQQIPAGKGSQAGASARTEPRYESFTMKMLKDMKEGVKQHGLNSPYMRTLLDSIAHGNRLIPYDWEILAKSSISPSQFLQFKTRWMDGVQEQVRKNQVTYPVVNIDADQLLGTGPNWSTINQQSVMQNEATEQLRAMCLRAWEKIQDPGTTCPSFNSIRRGSKEPHPDFVARLQDAVQNSIADDNARKVVVEIMAYQNANPEFQSAIKPLRGKVPAGVDVITEYVKACDGIVGAMQKAMLMAQAITGIALGGQVRTFGGKCYNCGQIGHLKKN</sequence>
<dbReference type="GeneTree" id="ENSGT00940000162994"/>
<evidence type="ECO:0000256" key="4">
    <source>
        <dbReference type="ARBA" id="ARBA00022833"/>
    </source>
</evidence>
<dbReference type="GO" id="GO:0008270">
    <property type="term" value="F:zinc ion binding"/>
    <property type="evidence" value="ECO:0007669"/>
    <property type="project" value="UniProtKB-KW"/>
</dbReference>
<dbReference type="Gene3D" id="1.10.375.10">
    <property type="entry name" value="Human Immunodeficiency Virus Type 1 Capsid Protein"/>
    <property type="match status" value="1"/>
</dbReference>
<keyword evidence="9" id="KW-1185">Reference proteome</keyword>
<evidence type="ECO:0000256" key="3">
    <source>
        <dbReference type="ARBA" id="ARBA00022771"/>
    </source>
</evidence>
<accession>A0A5F8A9H4</accession>
<dbReference type="PANTHER" id="PTHR40389">
    <property type="entry name" value="ENDOGENOUS RETROVIRUS GROUP K MEMBER 24 GAG POLYPROTEIN-RELATED"/>
    <property type="match status" value="1"/>
</dbReference>
<dbReference type="InterPro" id="IPR008919">
    <property type="entry name" value="Retrov_capsid_N"/>
</dbReference>
<dbReference type="InterPro" id="IPR045345">
    <property type="entry name" value="Gag_p24_C"/>
</dbReference>
<reference evidence="9" key="1">
    <citation type="journal article" date="2007" name="Science">
        <title>Evolutionary and biomedical insights from the rhesus macaque genome.</title>
        <authorList>
            <person name="Gibbs R.A."/>
            <person name="Rogers J."/>
            <person name="Katze M.G."/>
            <person name="Bumgarner R."/>
            <person name="Weinstock G.M."/>
            <person name="Mardis E.R."/>
            <person name="Remington K.A."/>
            <person name="Strausberg R.L."/>
            <person name="Venter J.C."/>
            <person name="Wilson R.K."/>
            <person name="Batzer M.A."/>
            <person name="Bustamante C.D."/>
            <person name="Eichler E.E."/>
            <person name="Hahn M.W."/>
            <person name="Hardison R.C."/>
            <person name="Makova K.D."/>
            <person name="Miller W."/>
            <person name="Milosavljevic A."/>
            <person name="Palermo R.E."/>
            <person name="Siepel A."/>
            <person name="Sikela J.M."/>
            <person name="Attaway T."/>
            <person name="Bell S."/>
            <person name="Bernard K.E."/>
            <person name="Buhay C.J."/>
            <person name="Chandrabose M.N."/>
            <person name="Dao M."/>
            <person name="Davis C."/>
            <person name="Delehaunty K.D."/>
            <person name="Ding Y."/>
            <person name="Dinh H.H."/>
            <person name="Dugan-Rocha S."/>
            <person name="Fulton L.A."/>
            <person name="Gabisi R.A."/>
            <person name="Garner T.T."/>
            <person name="Godfrey J."/>
            <person name="Hawes A.C."/>
            <person name="Hernandez J."/>
            <person name="Hines S."/>
            <person name="Holder M."/>
            <person name="Hume J."/>
            <person name="Jhangiani S.N."/>
            <person name="Joshi V."/>
            <person name="Khan Z.M."/>
            <person name="Kirkness E.F."/>
            <person name="Cree A."/>
            <person name="Fowler R.G."/>
            <person name="Lee S."/>
            <person name="Lewis L.R."/>
            <person name="Li Z."/>
            <person name="Liu Y.-S."/>
            <person name="Moore S.M."/>
            <person name="Muzny D."/>
            <person name="Nazareth L.V."/>
            <person name="Ngo D.N."/>
            <person name="Okwuonu G.O."/>
            <person name="Pai G."/>
            <person name="Parker D."/>
            <person name="Paul H.A."/>
            <person name="Pfannkoch C."/>
            <person name="Pohl C.S."/>
            <person name="Rogers Y.-H.C."/>
            <person name="Ruiz S.J."/>
            <person name="Sabo A."/>
            <person name="Santibanez J."/>
            <person name="Schneider B.W."/>
            <person name="Smith S.M."/>
            <person name="Sodergren E."/>
            <person name="Svatek A.F."/>
            <person name="Utterback T.R."/>
            <person name="Vattathil S."/>
            <person name="Warren W."/>
            <person name="White C.S."/>
            <person name="Chinwalla A.T."/>
            <person name="Feng Y."/>
            <person name="Halpern A.L."/>
            <person name="Hillier L.W."/>
            <person name="Huang X."/>
            <person name="Minx P."/>
            <person name="Nelson J.O."/>
            <person name="Pepin K.H."/>
            <person name="Qin X."/>
            <person name="Sutton G.G."/>
            <person name="Venter E."/>
            <person name="Walenz B.P."/>
            <person name="Wallis J.W."/>
            <person name="Worley K.C."/>
            <person name="Yang S.-P."/>
            <person name="Jones S.M."/>
            <person name="Marra M.A."/>
            <person name="Rocchi M."/>
            <person name="Schein J.E."/>
            <person name="Baertsch R."/>
            <person name="Clarke L."/>
            <person name="Csuros M."/>
            <person name="Glasscock J."/>
            <person name="Harris R.A."/>
            <person name="Havlak P."/>
            <person name="Jackson A.R."/>
            <person name="Jiang H."/>
            <person name="Liu Y."/>
            <person name="Messina D.N."/>
            <person name="Shen Y."/>
            <person name="Song H.X.-Z."/>
            <person name="Wylie T."/>
            <person name="Zhang L."/>
            <person name="Birney E."/>
            <person name="Han K."/>
            <person name="Konkel M.K."/>
            <person name="Lee J."/>
            <person name="Smit A.F.A."/>
            <person name="Ullmer B."/>
            <person name="Wang H."/>
            <person name="Xing J."/>
            <person name="Burhans R."/>
            <person name="Cheng Z."/>
            <person name="Karro J.E."/>
            <person name="Ma J."/>
            <person name="Raney B."/>
            <person name="She X."/>
            <person name="Cox M.J."/>
            <person name="Demuth J.P."/>
            <person name="Dumas L.J."/>
            <person name="Han S.-G."/>
            <person name="Hopkins J."/>
            <person name="Karimpour-Fard A."/>
            <person name="Kim Y.H."/>
            <person name="Pollack J.R."/>
            <person name="Vinar T."/>
            <person name="Addo-Quaye C."/>
            <person name="Degenhardt J."/>
            <person name="Denby A."/>
            <person name="Hubisz M.J."/>
            <person name="Indap A."/>
            <person name="Kosiol C."/>
            <person name="Lahn B.T."/>
            <person name="Lawson H.A."/>
            <person name="Marklein A."/>
            <person name="Nielsen R."/>
            <person name="Vallender E.J."/>
            <person name="Clark A.G."/>
            <person name="Ferguson B."/>
            <person name="Hernandez R.D."/>
            <person name="Hirani K."/>
            <person name="Kehrer-Sawatzki H."/>
            <person name="Kolb J."/>
            <person name="Patil S."/>
            <person name="Pu L.-L."/>
            <person name="Ren Y."/>
            <person name="Smith D.G."/>
            <person name="Wheeler D.A."/>
            <person name="Schenck I."/>
            <person name="Ball E.V."/>
            <person name="Chen R."/>
            <person name="Cooper D.N."/>
            <person name="Giardine B."/>
            <person name="Hsu F."/>
            <person name="Kent W.J."/>
            <person name="Lesk A."/>
            <person name="Nelson D.L."/>
            <person name="O'brien W.E."/>
            <person name="Pruefer K."/>
            <person name="Stenson P.D."/>
            <person name="Wallace J.C."/>
            <person name="Ke H."/>
            <person name="Liu X.-M."/>
            <person name="Wang P."/>
            <person name="Xiang A.P."/>
            <person name="Yang F."/>
            <person name="Barber G.P."/>
            <person name="Haussler D."/>
            <person name="Karolchik D."/>
            <person name="Kern A.D."/>
            <person name="Kuhn R.M."/>
            <person name="Smith K.E."/>
            <person name="Zwieg A.S."/>
        </authorList>
    </citation>
    <scope>NUCLEOTIDE SEQUENCE [LARGE SCALE GENOMIC DNA]</scope>
    <source>
        <strain evidence="9">17573</strain>
    </source>
</reference>
<protein>
    <recommendedName>
        <fullName evidence="7">CCHC-type domain-containing protein</fullName>
    </recommendedName>
</protein>
<keyword evidence="2" id="KW-0479">Metal-binding</keyword>
<feature type="region of interest" description="Disordered" evidence="6">
    <location>
        <begin position="15"/>
        <end position="44"/>
    </location>
</feature>
<dbReference type="SMR" id="A0A5F8A9H4"/>
<dbReference type="InterPro" id="IPR008916">
    <property type="entry name" value="Retrov_capsid_C"/>
</dbReference>
<reference evidence="8" key="2">
    <citation type="submission" date="2019-01" db="EMBL/GenBank/DDBJ databases">
        <authorList>
            <person name="Graves T."/>
            <person name="Eichler E.E."/>
            <person name="Wilson R.K."/>
        </authorList>
    </citation>
    <scope>NUCLEOTIDE SEQUENCE [LARGE SCALE GENOMIC DNA]</scope>
    <source>
        <strain evidence="8">17573</strain>
    </source>
</reference>
<dbReference type="InParanoid" id="A0A5F8A9H4"/>
<dbReference type="InterPro" id="IPR001878">
    <property type="entry name" value="Znf_CCHC"/>
</dbReference>
<dbReference type="InterPro" id="IPR050195">
    <property type="entry name" value="Primate_lentivir_Gag_pol-like"/>
</dbReference>
<keyword evidence="3 5" id="KW-0863">Zinc-finger</keyword>
<reference evidence="8" key="4">
    <citation type="submission" date="2025-09" db="UniProtKB">
        <authorList>
            <consortium name="Ensembl"/>
        </authorList>
    </citation>
    <scope>IDENTIFICATION</scope>
    <source>
        <strain evidence="8">17573</strain>
    </source>
</reference>
<keyword evidence="1" id="KW-0519">Myristate</keyword>
<dbReference type="Gene3D" id="1.10.1200.30">
    <property type="match status" value="1"/>
</dbReference>
<dbReference type="Pfam" id="PF00098">
    <property type="entry name" value="zf-CCHC"/>
    <property type="match status" value="1"/>
</dbReference>
<dbReference type="SUPFAM" id="SSF47943">
    <property type="entry name" value="Retrovirus capsid protein, N-terminal core domain"/>
    <property type="match status" value="1"/>
</dbReference>
<evidence type="ECO:0000256" key="1">
    <source>
        <dbReference type="ARBA" id="ARBA00022707"/>
    </source>
</evidence>
<dbReference type="GO" id="GO:0016032">
    <property type="term" value="P:viral process"/>
    <property type="evidence" value="ECO:0007669"/>
    <property type="project" value="InterPro"/>
</dbReference>
<feature type="domain" description="CCHC-type" evidence="7">
    <location>
        <begin position="435"/>
        <end position="448"/>
    </location>
</feature>
<dbReference type="PANTHER" id="PTHR40389:SF2">
    <property type="entry name" value="ENDOGENOUS RETROVIRUS GROUP K MEMBER 24 GAG POLYPROTEIN-RELATED"/>
    <property type="match status" value="1"/>
</dbReference>
<proteinExistence type="predicted"/>
<evidence type="ECO:0000313" key="8">
    <source>
        <dbReference type="Ensembl" id="ENSMMUP00000074588.1"/>
    </source>
</evidence>
<dbReference type="Proteomes" id="UP000006718">
    <property type="component" value="Chromosome 7"/>
</dbReference>
<dbReference type="Ensembl" id="ENSMMUT00000106150.1">
    <property type="protein sequence ID" value="ENSMMUP00000074588.1"/>
    <property type="gene ID" value="ENSMMUG00000061578.1"/>
</dbReference>